<dbReference type="GO" id="GO:0004556">
    <property type="term" value="F:alpha-amylase activity"/>
    <property type="evidence" value="ECO:0007669"/>
    <property type="project" value="InterPro"/>
</dbReference>
<evidence type="ECO:0000256" key="5">
    <source>
        <dbReference type="ARBA" id="ARBA00023277"/>
    </source>
</evidence>
<keyword evidence="4" id="KW-0378">Hydrolase</keyword>
<dbReference type="PANTHER" id="PTHR43447">
    <property type="entry name" value="ALPHA-AMYLASE"/>
    <property type="match status" value="1"/>
</dbReference>
<feature type="binding site" evidence="8">
    <location>
        <position position="461"/>
    </location>
    <ligand>
        <name>Ca(2+)</name>
        <dbReference type="ChEBI" id="CHEBI:29108"/>
        <label>3</label>
    </ligand>
</feature>
<dbReference type="SUPFAM" id="SSF51011">
    <property type="entry name" value="Glycosyl hydrolase domain"/>
    <property type="match status" value="1"/>
</dbReference>
<feature type="binding site" evidence="8">
    <location>
        <position position="240"/>
    </location>
    <ligand>
        <name>Ca(2+)</name>
        <dbReference type="ChEBI" id="CHEBI:29108"/>
        <label>2</label>
    </ligand>
</feature>
<dbReference type="CDD" id="cd11318">
    <property type="entry name" value="AmyAc_bac_fung_AmyA"/>
    <property type="match status" value="1"/>
</dbReference>
<feature type="active site" description="Nucleophile" evidence="7">
    <location>
        <position position="269"/>
    </location>
</feature>
<accession>A0A4R1R8Q8</accession>
<dbReference type="SMART" id="SM00642">
    <property type="entry name" value="Aamy"/>
    <property type="match status" value="1"/>
</dbReference>
<evidence type="ECO:0000256" key="1">
    <source>
        <dbReference type="ARBA" id="ARBA00001913"/>
    </source>
</evidence>
<feature type="binding site" evidence="8">
    <location>
        <position position="340"/>
    </location>
    <ligand>
        <name>Ca(2+)</name>
        <dbReference type="ChEBI" id="CHEBI:29108"/>
        <label>3</label>
    </ligand>
</feature>
<dbReference type="PRINTS" id="PR00110">
    <property type="entry name" value="ALPHAAMYLASE"/>
</dbReference>
<dbReference type="Proteomes" id="UP000295008">
    <property type="component" value="Unassembled WGS sequence"/>
</dbReference>
<dbReference type="Pfam" id="PF00128">
    <property type="entry name" value="Alpha-amylase"/>
    <property type="match status" value="1"/>
</dbReference>
<proteinExistence type="inferred from homology"/>
<dbReference type="PROSITE" id="PS51257">
    <property type="entry name" value="PROKAR_LIPOPROTEIN"/>
    <property type="match status" value="1"/>
</dbReference>
<dbReference type="Gene3D" id="2.60.40.1180">
    <property type="entry name" value="Golgi alpha-mannosidase II"/>
    <property type="match status" value="1"/>
</dbReference>
<keyword evidence="5" id="KW-0119">Carbohydrate metabolism</keyword>
<feature type="binding site" evidence="8">
    <location>
        <position position="273"/>
    </location>
    <ligand>
        <name>Ca(2+)</name>
        <dbReference type="ChEBI" id="CHEBI:29108"/>
        <label>1</label>
    </ligand>
</feature>
<evidence type="ECO:0000256" key="2">
    <source>
        <dbReference type="ARBA" id="ARBA00008061"/>
    </source>
</evidence>
<evidence type="ECO:0000256" key="6">
    <source>
        <dbReference type="ARBA" id="ARBA00023295"/>
    </source>
</evidence>
<name>A0A4R1R8Q8_HYDET</name>
<dbReference type="InterPro" id="IPR006047">
    <property type="entry name" value="GH13_cat_dom"/>
</dbReference>
<evidence type="ECO:0000256" key="7">
    <source>
        <dbReference type="PIRSR" id="PIRSR001021-1"/>
    </source>
</evidence>
<keyword evidence="8" id="KW-0106">Calcium</keyword>
<feature type="binding site" evidence="8">
    <location>
        <position position="439"/>
    </location>
    <ligand>
        <name>Ca(2+)</name>
        <dbReference type="ChEBI" id="CHEBI:29108"/>
        <label>3</label>
    </ligand>
</feature>
<dbReference type="InterPro" id="IPR013780">
    <property type="entry name" value="Glyco_hydro_b"/>
</dbReference>
<protein>
    <submittedName>
        <fullName evidence="11">Alpha-amylase</fullName>
    </submittedName>
</protein>
<dbReference type="InterPro" id="IPR017853">
    <property type="entry name" value="GH"/>
</dbReference>
<feature type="active site" description="Proton donor" evidence="7">
    <location>
        <position position="300"/>
    </location>
</feature>
<gene>
    <name evidence="11" type="ORF">EDC14_102810</name>
</gene>
<dbReference type="Gene3D" id="3.20.20.80">
    <property type="entry name" value="Glycosidases"/>
    <property type="match status" value="1"/>
</dbReference>
<keyword evidence="3 8" id="KW-0479">Metal-binding</keyword>
<evidence type="ECO:0000256" key="4">
    <source>
        <dbReference type="ARBA" id="ARBA00022801"/>
    </source>
</evidence>
<feature type="domain" description="Glycosyl hydrolase family 13 catalytic" evidence="10">
    <location>
        <begin position="59"/>
        <end position="451"/>
    </location>
</feature>
<reference evidence="11 12" key="1">
    <citation type="submission" date="2019-03" db="EMBL/GenBank/DDBJ databases">
        <title>Genomic Encyclopedia of Type Strains, Phase IV (KMG-IV): sequencing the most valuable type-strain genomes for metagenomic binning, comparative biology and taxonomic classification.</title>
        <authorList>
            <person name="Goeker M."/>
        </authorList>
    </citation>
    <scope>NUCLEOTIDE SEQUENCE [LARGE SCALE GENOMIC DNA]</scope>
    <source>
        <strain evidence="11 12">LX-B</strain>
    </source>
</reference>
<evidence type="ECO:0000256" key="9">
    <source>
        <dbReference type="RuleBase" id="RU003615"/>
    </source>
</evidence>
<dbReference type="GO" id="GO:0005975">
    <property type="term" value="P:carbohydrate metabolic process"/>
    <property type="evidence" value="ECO:0007669"/>
    <property type="project" value="InterPro"/>
</dbReference>
<organism evidence="11 12">
    <name type="scientific">Hydrogenispora ethanolica</name>
    <dbReference type="NCBI Taxonomy" id="1082276"/>
    <lineage>
        <taxon>Bacteria</taxon>
        <taxon>Bacillati</taxon>
        <taxon>Bacillota</taxon>
        <taxon>Hydrogenispora</taxon>
    </lineage>
</organism>
<dbReference type="Gene3D" id="2.40.30.140">
    <property type="match status" value="1"/>
</dbReference>
<dbReference type="RefSeq" id="WP_243663028.1">
    <property type="nucleotide sequence ID" value="NZ_SLUN01000028.1"/>
</dbReference>
<dbReference type="Pfam" id="PF09154">
    <property type="entry name" value="Alpha-amy_C_pro"/>
    <property type="match status" value="1"/>
</dbReference>
<evidence type="ECO:0000313" key="11">
    <source>
        <dbReference type="EMBL" id="TCL62054.1"/>
    </source>
</evidence>
<dbReference type="EMBL" id="SLUN01000028">
    <property type="protein sequence ID" value="TCL62054.1"/>
    <property type="molecule type" value="Genomic_DNA"/>
</dbReference>
<comment type="cofactor">
    <cofactor evidence="1">
        <name>Ca(2+)</name>
        <dbReference type="ChEBI" id="CHEBI:29108"/>
    </cofactor>
</comment>
<dbReference type="SUPFAM" id="SSF51445">
    <property type="entry name" value="(Trans)glycosidases"/>
    <property type="match status" value="1"/>
</dbReference>
<evidence type="ECO:0000259" key="10">
    <source>
        <dbReference type="SMART" id="SM00642"/>
    </source>
</evidence>
<comment type="similarity">
    <text evidence="2 9">Belongs to the glycosyl hydrolase 13 family.</text>
</comment>
<keyword evidence="12" id="KW-1185">Reference proteome</keyword>
<feature type="binding site" evidence="8">
    <location>
        <position position="168"/>
    </location>
    <ligand>
        <name>Ca(2+)</name>
        <dbReference type="ChEBI" id="CHEBI:29108"/>
        <label>1</label>
    </ligand>
</feature>
<evidence type="ECO:0000313" key="12">
    <source>
        <dbReference type="Proteomes" id="UP000295008"/>
    </source>
</evidence>
<dbReference type="AlphaFoldDB" id="A0A4R1R8Q8"/>
<comment type="caution">
    <text evidence="11">The sequence shown here is derived from an EMBL/GenBank/DDBJ whole genome shotgun (WGS) entry which is preliminary data.</text>
</comment>
<keyword evidence="6" id="KW-0326">Glycosidase</keyword>
<evidence type="ECO:0000256" key="8">
    <source>
        <dbReference type="PIRSR" id="PIRSR001021-2"/>
    </source>
</evidence>
<dbReference type="PIRSF" id="PIRSF001021">
    <property type="entry name" value="Alph-amls_thrmst"/>
    <property type="match status" value="1"/>
</dbReference>
<feature type="binding site" evidence="8">
    <location>
        <position position="232"/>
    </location>
    <ligand>
        <name>Ca(2+)</name>
        <dbReference type="ChEBI" id="CHEBI:29108"/>
        <label>1</label>
    </ligand>
</feature>
<sequence>MAKYRNRFLPLLLIFLWIATVAVFSGCGGRAKSNSNIPGYGGEIPAEPNYAKPPAGDNQTLLQGFYWEMNTGAYAGKYPEEANLWNLLASRAGELANAGVTAVWLPPANKGMAGASSVGYDTYDLWDLGEFNQKGSTRTKYGTKAELLSAIGALHGAGIKVYYDAVLNHRMGADQSETVPLADGGSTGAWTGFTFAGRNGAYYPATWNWRNFNSADGRLFEGKSWNDSFDEDYLMGSNVDYTVPAVRDELDAWGDWIINTIGCDGFRLDAIKHVSSSFTNHWIESVRGKSPAKNPFFVGEAWFEERSRLKAYLAAVSNSSLRVFDFPLRAVFAQLSGSGGGFNLATLAGAGLVNDPGDRDRAVTFVDSHDTDRDGQATPIRQYKYQAYAYILLREHGIPDVFWKDFYTYGMKEGLTRLLKARKYFAYGPGYEVSNNDNDVYGYVRAGDGSAGRGLVLLIADGPAGGTGTAVKSINSRQPNTTYYDYTGHFTETVTTDANGYAEFKVKLNAADGWSIWVPVL</sequence>
<evidence type="ECO:0000256" key="3">
    <source>
        <dbReference type="ARBA" id="ARBA00022723"/>
    </source>
</evidence>
<dbReference type="InterPro" id="IPR006046">
    <property type="entry name" value="Alpha_amylase"/>
</dbReference>
<dbReference type="InterPro" id="IPR015237">
    <property type="entry name" value="Alpha-amylase_C_pro"/>
</dbReference>
<dbReference type="GO" id="GO:0005509">
    <property type="term" value="F:calcium ion binding"/>
    <property type="evidence" value="ECO:0007669"/>
    <property type="project" value="InterPro"/>
</dbReference>
<dbReference type="InterPro" id="IPR013776">
    <property type="entry name" value="A-amylase_thermo"/>
</dbReference>